<dbReference type="Ensembl" id="ENSPKIT00000028785.1">
    <property type="protein sequence ID" value="ENSPKIP00000004798.1"/>
    <property type="gene ID" value="ENSPKIG00000021748.1"/>
</dbReference>
<sequence>TEQALRAMQACQSAGDEAFRVQAQKLLHIFQSDLFQALLIQEYYELTVFENREPGRPLTP</sequence>
<name>A0A3B3QF91_9TELE</name>
<dbReference type="Proteomes" id="UP000261540">
    <property type="component" value="Unplaced"/>
</dbReference>
<dbReference type="InterPro" id="IPR004172">
    <property type="entry name" value="L27_dom"/>
</dbReference>
<evidence type="ECO:0000259" key="1">
    <source>
        <dbReference type="PROSITE" id="PS51022"/>
    </source>
</evidence>
<dbReference type="InterPro" id="IPR015143">
    <property type="entry name" value="L27_1"/>
</dbReference>
<organism evidence="2 3">
    <name type="scientific">Paramormyrops kingsleyae</name>
    <dbReference type="NCBI Taxonomy" id="1676925"/>
    <lineage>
        <taxon>Eukaryota</taxon>
        <taxon>Metazoa</taxon>
        <taxon>Chordata</taxon>
        <taxon>Craniata</taxon>
        <taxon>Vertebrata</taxon>
        <taxon>Euteleostomi</taxon>
        <taxon>Actinopterygii</taxon>
        <taxon>Neopterygii</taxon>
        <taxon>Teleostei</taxon>
        <taxon>Osteoglossocephala</taxon>
        <taxon>Osteoglossomorpha</taxon>
        <taxon>Osteoglossiformes</taxon>
        <taxon>Mormyridae</taxon>
        <taxon>Paramormyrops</taxon>
    </lineage>
</organism>
<reference evidence="2" key="1">
    <citation type="submission" date="2025-08" db="UniProtKB">
        <authorList>
            <consortium name="Ensembl"/>
        </authorList>
    </citation>
    <scope>IDENTIFICATION</scope>
</reference>
<dbReference type="InterPro" id="IPR036892">
    <property type="entry name" value="L27_dom_sf"/>
</dbReference>
<evidence type="ECO:0000313" key="2">
    <source>
        <dbReference type="Ensembl" id="ENSPKIP00000004798.1"/>
    </source>
</evidence>
<reference evidence="2" key="2">
    <citation type="submission" date="2025-09" db="UniProtKB">
        <authorList>
            <consortium name="Ensembl"/>
        </authorList>
    </citation>
    <scope>IDENTIFICATION</scope>
</reference>
<dbReference type="Gene3D" id="1.10.287.470">
    <property type="entry name" value="Helix hairpin bin"/>
    <property type="match status" value="1"/>
</dbReference>
<accession>A0A3B3QF91</accession>
<dbReference type="GeneTree" id="ENSGT00900000142261"/>
<feature type="domain" description="L27" evidence="1">
    <location>
        <begin position="1"/>
        <end position="52"/>
    </location>
</feature>
<dbReference type="Pfam" id="PF09058">
    <property type="entry name" value="L27_1"/>
    <property type="match status" value="1"/>
</dbReference>
<keyword evidence="3" id="KW-1185">Reference proteome</keyword>
<evidence type="ECO:0000313" key="3">
    <source>
        <dbReference type="Proteomes" id="UP000261540"/>
    </source>
</evidence>
<proteinExistence type="predicted"/>
<dbReference type="PROSITE" id="PS51022">
    <property type="entry name" value="L27"/>
    <property type="match status" value="1"/>
</dbReference>
<dbReference type="AlphaFoldDB" id="A0A3B3QF91"/>
<protein>
    <submittedName>
        <fullName evidence="2">Discs, large homolog 4b (Drosophila)</fullName>
    </submittedName>
</protein>
<dbReference type="SUPFAM" id="SSF101288">
    <property type="entry name" value="L27 domain"/>
    <property type="match status" value="1"/>
</dbReference>